<proteinExistence type="predicted"/>
<accession>A0A2H3CZZ8</accession>
<evidence type="ECO:0000313" key="2">
    <source>
        <dbReference type="Proteomes" id="UP000217790"/>
    </source>
</evidence>
<keyword evidence="2" id="KW-1185">Reference proteome</keyword>
<protein>
    <submittedName>
        <fullName evidence="1">Uncharacterized protein</fullName>
    </submittedName>
</protein>
<reference evidence="2" key="1">
    <citation type="journal article" date="2017" name="Nat. Ecol. Evol.">
        <title>Genome expansion and lineage-specific genetic innovations in the forest pathogenic fungi Armillaria.</title>
        <authorList>
            <person name="Sipos G."/>
            <person name="Prasanna A.N."/>
            <person name="Walter M.C."/>
            <person name="O'Connor E."/>
            <person name="Balint B."/>
            <person name="Krizsan K."/>
            <person name="Kiss B."/>
            <person name="Hess J."/>
            <person name="Varga T."/>
            <person name="Slot J."/>
            <person name="Riley R."/>
            <person name="Boka B."/>
            <person name="Rigling D."/>
            <person name="Barry K."/>
            <person name="Lee J."/>
            <person name="Mihaltcheva S."/>
            <person name="LaButti K."/>
            <person name="Lipzen A."/>
            <person name="Waldron R."/>
            <person name="Moloney N.M."/>
            <person name="Sperisen C."/>
            <person name="Kredics L."/>
            <person name="Vagvoelgyi C."/>
            <person name="Patrignani A."/>
            <person name="Fitzpatrick D."/>
            <person name="Nagy I."/>
            <person name="Doyle S."/>
            <person name="Anderson J.B."/>
            <person name="Grigoriev I.V."/>
            <person name="Gueldener U."/>
            <person name="Muensterkoetter M."/>
            <person name="Nagy L.G."/>
        </authorList>
    </citation>
    <scope>NUCLEOTIDE SEQUENCE [LARGE SCALE GENOMIC DNA]</scope>
    <source>
        <strain evidence="2">Ar21-2</strain>
    </source>
</reference>
<evidence type="ECO:0000313" key="1">
    <source>
        <dbReference type="EMBL" id="PBK87064.1"/>
    </source>
</evidence>
<organism evidence="1 2">
    <name type="scientific">Armillaria gallica</name>
    <name type="common">Bulbous honey fungus</name>
    <name type="synonym">Armillaria bulbosa</name>
    <dbReference type="NCBI Taxonomy" id="47427"/>
    <lineage>
        <taxon>Eukaryota</taxon>
        <taxon>Fungi</taxon>
        <taxon>Dikarya</taxon>
        <taxon>Basidiomycota</taxon>
        <taxon>Agaricomycotina</taxon>
        <taxon>Agaricomycetes</taxon>
        <taxon>Agaricomycetidae</taxon>
        <taxon>Agaricales</taxon>
        <taxon>Marasmiineae</taxon>
        <taxon>Physalacriaceae</taxon>
        <taxon>Armillaria</taxon>
    </lineage>
</organism>
<dbReference type="EMBL" id="KZ293680">
    <property type="protein sequence ID" value="PBK87064.1"/>
    <property type="molecule type" value="Genomic_DNA"/>
</dbReference>
<name>A0A2H3CZZ8_ARMGA</name>
<dbReference type="AlphaFoldDB" id="A0A2H3CZZ8"/>
<dbReference type="InParanoid" id="A0A2H3CZZ8"/>
<dbReference type="Proteomes" id="UP000217790">
    <property type="component" value="Unassembled WGS sequence"/>
</dbReference>
<sequence>MVWTAGIYAIAKYMTWSLILWDHLITLDDEVRPYCFSHVGLSTEQLEDHFVLVSRRQTTI</sequence>
<gene>
    <name evidence="1" type="ORF">ARMGADRAFT_1085812</name>
</gene>